<name>A0A915HQK7_ROMCU</name>
<organism evidence="1 2">
    <name type="scientific">Romanomermis culicivorax</name>
    <name type="common">Nematode worm</name>
    <dbReference type="NCBI Taxonomy" id="13658"/>
    <lineage>
        <taxon>Eukaryota</taxon>
        <taxon>Metazoa</taxon>
        <taxon>Ecdysozoa</taxon>
        <taxon>Nematoda</taxon>
        <taxon>Enoplea</taxon>
        <taxon>Dorylaimia</taxon>
        <taxon>Mermithida</taxon>
        <taxon>Mermithoidea</taxon>
        <taxon>Mermithidae</taxon>
        <taxon>Romanomermis</taxon>
    </lineage>
</organism>
<reference evidence="2" key="1">
    <citation type="submission" date="2022-11" db="UniProtKB">
        <authorList>
            <consortium name="WormBaseParasite"/>
        </authorList>
    </citation>
    <scope>IDENTIFICATION</scope>
</reference>
<dbReference type="WBParaSite" id="nRc.2.0.1.t03647-RA">
    <property type="protein sequence ID" value="nRc.2.0.1.t03647-RA"/>
    <property type="gene ID" value="nRc.2.0.1.g03647"/>
</dbReference>
<accession>A0A915HQK7</accession>
<evidence type="ECO:0000313" key="1">
    <source>
        <dbReference type="Proteomes" id="UP000887565"/>
    </source>
</evidence>
<sequence length="99" mass="11134">MPHRAIPSKPVDLMLVIQVTGPNLDFRTGRCCSRNGQRRVVKSVVSSFSRLLDTPQIYFRLLGKPSFMSETTAQISIAGRPKNKFRDSISLLLQFGKLI</sequence>
<dbReference type="AlphaFoldDB" id="A0A915HQK7"/>
<proteinExistence type="predicted"/>
<keyword evidence="1" id="KW-1185">Reference proteome</keyword>
<dbReference type="Proteomes" id="UP000887565">
    <property type="component" value="Unplaced"/>
</dbReference>
<protein>
    <submittedName>
        <fullName evidence="2">Uncharacterized protein</fullName>
    </submittedName>
</protein>
<evidence type="ECO:0000313" key="2">
    <source>
        <dbReference type="WBParaSite" id="nRc.2.0.1.t03647-RA"/>
    </source>
</evidence>